<evidence type="ECO:0000313" key="11">
    <source>
        <dbReference type="Proteomes" id="UP000319449"/>
    </source>
</evidence>
<evidence type="ECO:0000256" key="8">
    <source>
        <dbReference type="ARBA" id="ARBA00022989"/>
    </source>
</evidence>
<keyword evidence="4" id="KW-1003">Cell membrane</keyword>
<dbReference type="NCBIfam" id="TIGR02532">
    <property type="entry name" value="IV_pilin_GFxxxE"/>
    <property type="match status" value="1"/>
</dbReference>
<dbReference type="Proteomes" id="UP000319449">
    <property type="component" value="Unassembled WGS sequence"/>
</dbReference>
<protein>
    <recommendedName>
        <fullName evidence="3">Type II secretion system protein J</fullName>
    </recommendedName>
</protein>
<dbReference type="GO" id="GO:0015627">
    <property type="term" value="C:type II protein secretion system complex"/>
    <property type="evidence" value="ECO:0007669"/>
    <property type="project" value="InterPro"/>
</dbReference>
<dbReference type="Pfam" id="PF11612">
    <property type="entry name" value="T2SSJ"/>
    <property type="match status" value="1"/>
</dbReference>
<evidence type="ECO:0000256" key="9">
    <source>
        <dbReference type="ARBA" id="ARBA00023136"/>
    </source>
</evidence>
<evidence type="ECO:0000256" key="6">
    <source>
        <dbReference type="ARBA" id="ARBA00022519"/>
    </source>
</evidence>
<keyword evidence="7" id="KW-0812">Transmembrane</keyword>
<dbReference type="EMBL" id="VLLN01000001">
    <property type="protein sequence ID" value="TWJ33469.1"/>
    <property type="molecule type" value="Genomic_DNA"/>
</dbReference>
<accession>A0A562WUX2</accession>
<keyword evidence="5" id="KW-0488">Methylation</keyword>
<proteinExistence type="inferred from homology"/>
<sequence length="209" mass="23194">MWQNCSRTRHSAARGFTLLEVLIALALLSLVAGALYGTFFSLTAGREAATAGMETRRELRSSLDLLRRELSGTYYVRGNKRLHFVVEDRDEYGNPASILEFTAIAPPSPDSGSSDQIVVRYQPVVTDQKMVLTRQSRDLYLEGDPPRYPQMEELSGFLVECYDGGKWVKSWDTAINMGLPKAVRVTVSVKDGERTVDFSTIATPPITGP</sequence>
<keyword evidence="9" id="KW-0472">Membrane</keyword>
<dbReference type="PANTHER" id="PTHR39583:SF2">
    <property type="entry name" value="TYPE II SECRETION SYSTEM PROTEIN J"/>
    <property type="match status" value="1"/>
</dbReference>
<evidence type="ECO:0000313" key="10">
    <source>
        <dbReference type="EMBL" id="TWJ33469.1"/>
    </source>
</evidence>
<dbReference type="AlphaFoldDB" id="A0A562WUX2"/>
<comment type="similarity">
    <text evidence="2">Belongs to the GSP J family.</text>
</comment>
<dbReference type="RefSeq" id="WP_145017368.1">
    <property type="nucleotide sequence ID" value="NZ_VLLN01000001.1"/>
</dbReference>
<keyword evidence="11" id="KW-1185">Reference proteome</keyword>
<evidence type="ECO:0000256" key="3">
    <source>
        <dbReference type="ARBA" id="ARBA00021539"/>
    </source>
</evidence>
<evidence type="ECO:0000256" key="2">
    <source>
        <dbReference type="ARBA" id="ARBA00011084"/>
    </source>
</evidence>
<organism evidence="10 11">
    <name type="scientific">Geobacter argillaceus</name>
    <dbReference type="NCBI Taxonomy" id="345631"/>
    <lineage>
        <taxon>Bacteria</taxon>
        <taxon>Pseudomonadati</taxon>
        <taxon>Thermodesulfobacteriota</taxon>
        <taxon>Desulfuromonadia</taxon>
        <taxon>Geobacterales</taxon>
        <taxon>Geobacteraceae</taxon>
        <taxon>Geobacter</taxon>
    </lineage>
</organism>
<reference evidence="10 11" key="1">
    <citation type="submission" date="2019-07" db="EMBL/GenBank/DDBJ databases">
        <title>Genomic Encyclopedia of Archaeal and Bacterial Type Strains, Phase II (KMG-II): from individual species to whole genera.</title>
        <authorList>
            <person name="Goeker M."/>
        </authorList>
    </citation>
    <scope>NUCLEOTIDE SEQUENCE [LARGE SCALE GENOMIC DNA]</scope>
    <source>
        <strain evidence="10 11">ATCC BAA-1139</strain>
    </source>
</reference>
<dbReference type="PROSITE" id="PS00409">
    <property type="entry name" value="PROKAR_NTER_METHYL"/>
    <property type="match status" value="1"/>
</dbReference>
<dbReference type="OrthoDB" id="5398286at2"/>
<name>A0A562WUX2_9BACT</name>
<keyword evidence="8" id="KW-1133">Transmembrane helix</keyword>
<comment type="caution">
    <text evidence="10">The sequence shown here is derived from an EMBL/GenBank/DDBJ whole genome shotgun (WGS) entry which is preliminary data.</text>
</comment>
<dbReference type="GO" id="GO:0005886">
    <property type="term" value="C:plasma membrane"/>
    <property type="evidence" value="ECO:0007669"/>
    <property type="project" value="UniProtKB-SubCell"/>
</dbReference>
<keyword evidence="6" id="KW-0997">Cell inner membrane</keyword>
<dbReference type="Pfam" id="PF07963">
    <property type="entry name" value="N_methyl"/>
    <property type="match status" value="1"/>
</dbReference>
<dbReference type="PANTHER" id="PTHR39583">
    <property type="entry name" value="TYPE II SECRETION SYSTEM PROTEIN J-RELATED"/>
    <property type="match status" value="1"/>
</dbReference>
<evidence type="ECO:0000256" key="4">
    <source>
        <dbReference type="ARBA" id="ARBA00022475"/>
    </source>
</evidence>
<dbReference type="InterPro" id="IPR045584">
    <property type="entry name" value="Pilin-like"/>
</dbReference>
<comment type="subcellular location">
    <subcellularLocation>
        <location evidence="1">Cell inner membrane</location>
        <topology evidence="1">Single-pass membrane protein</topology>
    </subcellularLocation>
</comment>
<dbReference type="GO" id="GO:0015628">
    <property type="term" value="P:protein secretion by the type II secretion system"/>
    <property type="evidence" value="ECO:0007669"/>
    <property type="project" value="InterPro"/>
</dbReference>
<dbReference type="SUPFAM" id="SSF54523">
    <property type="entry name" value="Pili subunits"/>
    <property type="match status" value="1"/>
</dbReference>
<evidence type="ECO:0000256" key="1">
    <source>
        <dbReference type="ARBA" id="ARBA00004377"/>
    </source>
</evidence>
<dbReference type="InterPro" id="IPR012902">
    <property type="entry name" value="N_methyl_site"/>
</dbReference>
<gene>
    <name evidence="10" type="ORF">JN12_00143</name>
</gene>
<dbReference type="InterPro" id="IPR051621">
    <property type="entry name" value="T2SS_protein_J"/>
</dbReference>
<evidence type="ECO:0000256" key="7">
    <source>
        <dbReference type="ARBA" id="ARBA00022692"/>
    </source>
</evidence>
<dbReference type="InterPro" id="IPR010055">
    <property type="entry name" value="T2SS_protein-GspJ"/>
</dbReference>
<evidence type="ECO:0000256" key="5">
    <source>
        <dbReference type="ARBA" id="ARBA00022481"/>
    </source>
</evidence>